<gene>
    <name evidence="1" type="ORF">METZ01_LOCUS117687</name>
</gene>
<protein>
    <recommendedName>
        <fullName evidence="2">Transglutaminase-like domain-containing protein</fullName>
    </recommendedName>
</protein>
<proteinExistence type="predicted"/>
<name>A0A381XKL5_9ZZZZ</name>
<dbReference type="EMBL" id="UINC01015387">
    <property type="protein sequence ID" value="SVA64833.1"/>
    <property type="molecule type" value="Genomic_DNA"/>
</dbReference>
<dbReference type="SUPFAM" id="SSF54001">
    <property type="entry name" value="Cysteine proteinases"/>
    <property type="match status" value="1"/>
</dbReference>
<organism evidence="1">
    <name type="scientific">marine metagenome</name>
    <dbReference type="NCBI Taxonomy" id="408172"/>
    <lineage>
        <taxon>unclassified sequences</taxon>
        <taxon>metagenomes</taxon>
        <taxon>ecological metagenomes</taxon>
    </lineage>
</organism>
<reference evidence="1" key="1">
    <citation type="submission" date="2018-05" db="EMBL/GenBank/DDBJ databases">
        <authorList>
            <person name="Lanie J.A."/>
            <person name="Ng W.-L."/>
            <person name="Kazmierczak K.M."/>
            <person name="Andrzejewski T.M."/>
            <person name="Davidsen T.M."/>
            <person name="Wayne K.J."/>
            <person name="Tettelin H."/>
            <person name="Glass J.I."/>
            <person name="Rusch D."/>
            <person name="Podicherti R."/>
            <person name="Tsui H.-C.T."/>
            <person name="Winkler M.E."/>
        </authorList>
    </citation>
    <scope>NUCLEOTIDE SEQUENCE</scope>
</reference>
<dbReference type="InterPro" id="IPR038765">
    <property type="entry name" value="Papain-like_cys_pep_sf"/>
</dbReference>
<sequence>MPNESIPLLFSIACLSWLGSPAAFGEKATGARKEVGIVSNIKVLSGSVDDVSDLEAWKASFLKPDMTDREKAVAVWNSVVRFRHQDVPPKEFLHEDLCVHDPIKTFNVYGYGQCCCSASNVEALARAAGLNARGRELRGHTVPEVEWKQDWHMLDASLISYFIDARGDVASVNEIAKEVRTWLAANPGMRGKLASFMANDGWKKGPPLLATCRFYDRNGRLPARSHGWHSTIGEYSGYPPVREQGYSMGYRVNLQLRHGESLTRNWSNKGLHVNSGPDGKGPAPLCLKGSFLDYTHKYGDLARGRIGNGSRVWDVPLTGHSLKRAALRCENLLADTRRQGALGVDDGGMAGILELRMPTSYVYLDGKLTVSGSIGEGGMVRVSFSRNHGLDWKEVFSGSAGGPFSMTVDLGPLIHRLYDYRLRFELKGTGTRLHSLRTEHDVQHSQRVLPSLTQGDNTIRFSAGPPQGTLTIEGNARSNYPNVLNLREFHPRMDRIASSQAGLQMTTGNGSITFPVDAPGDIKRLRFGCHYRARSPKDGWNLEVSLDGGQSWLTVGRAAGPVVGSCKFVSFDEIPAGIGKALVRFTGRQNNTAMIFSLRVDADYIEPNGGFHPVKTTYSWEENGQEMHHVHIAKSPRETYVIHCKAKPIMRSLTVELSD</sequence>
<dbReference type="AlphaFoldDB" id="A0A381XKL5"/>
<evidence type="ECO:0008006" key="2">
    <source>
        <dbReference type="Google" id="ProtNLM"/>
    </source>
</evidence>
<accession>A0A381XKL5</accession>
<evidence type="ECO:0000313" key="1">
    <source>
        <dbReference type="EMBL" id="SVA64833.1"/>
    </source>
</evidence>